<dbReference type="PANTHER" id="PTHR35910:SF6">
    <property type="entry name" value="2EXR DOMAIN-CONTAINING PROTEIN"/>
    <property type="match status" value="1"/>
</dbReference>
<dbReference type="AlphaFoldDB" id="A0AAD9MGK1"/>
<reference evidence="2" key="1">
    <citation type="journal article" date="2023" name="Mol. Plant Microbe Interact.">
        <title>Elucidating the Obligate Nature and Biological Capacity of an Invasive Fungal Corn Pathogen.</title>
        <authorList>
            <person name="MacCready J.S."/>
            <person name="Roggenkamp E.M."/>
            <person name="Gdanetz K."/>
            <person name="Chilvers M.I."/>
        </authorList>
    </citation>
    <scope>NUCLEOTIDE SEQUENCE</scope>
    <source>
        <strain evidence="2">PM02</strain>
    </source>
</reference>
<feature type="domain" description="2EXR" evidence="1">
    <location>
        <begin position="42"/>
        <end position="148"/>
    </location>
</feature>
<dbReference type="PANTHER" id="PTHR35910">
    <property type="entry name" value="2EXR DOMAIN-CONTAINING PROTEIN"/>
    <property type="match status" value="1"/>
</dbReference>
<gene>
    <name evidence="2" type="ORF">P8C59_006311</name>
</gene>
<organism evidence="2 3">
    <name type="scientific">Phyllachora maydis</name>
    <dbReference type="NCBI Taxonomy" id="1825666"/>
    <lineage>
        <taxon>Eukaryota</taxon>
        <taxon>Fungi</taxon>
        <taxon>Dikarya</taxon>
        <taxon>Ascomycota</taxon>
        <taxon>Pezizomycotina</taxon>
        <taxon>Sordariomycetes</taxon>
        <taxon>Sordariomycetidae</taxon>
        <taxon>Phyllachorales</taxon>
        <taxon>Phyllachoraceae</taxon>
        <taxon>Phyllachora</taxon>
    </lineage>
</organism>
<dbReference type="Pfam" id="PF20150">
    <property type="entry name" value="2EXR"/>
    <property type="match status" value="1"/>
</dbReference>
<name>A0AAD9MGK1_9PEZI</name>
<dbReference type="EMBL" id="JAQQPM010000005">
    <property type="protein sequence ID" value="KAK2071926.1"/>
    <property type="molecule type" value="Genomic_DNA"/>
</dbReference>
<protein>
    <recommendedName>
        <fullName evidence="1">2EXR domain-containing protein</fullName>
    </recommendedName>
</protein>
<evidence type="ECO:0000313" key="3">
    <source>
        <dbReference type="Proteomes" id="UP001217918"/>
    </source>
</evidence>
<accession>A0AAD9MGK1</accession>
<dbReference type="Proteomes" id="UP001217918">
    <property type="component" value="Unassembled WGS sequence"/>
</dbReference>
<comment type="caution">
    <text evidence="2">The sequence shown here is derived from an EMBL/GenBank/DDBJ whole genome shotgun (WGS) entry which is preliminary data.</text>
</comment>
<keyword evidence="3" id="KW-1185">Reference proteome</keyword>
<evidence type="ECO:0000313" key="2">
    <source>
        <dbReference type="EMBL" id="KAK2071926.1"/>
    </source>
</evidence>
<evidence type="ECO:0000259" key="1">
    <source>
        <dbReference type="Pfam" id="PF20150"/>
    </source>
</evidence>
<dbReference type="InterPro" id="IPR045518">
    <property type="entry name" value="2EXR"/>
</dbReference>
<proteinExistence type="predicted"/>
<sequence>MSPWYSRQREDESPRFWLQFQVCSDGLGHDIKDTEDYASSSFHHFPHLPPELRLQIWKSLIQPRVVIAACISPGLAKHKAAQLARRPRRPTVPVLLHVCRETRALALQHYEMAFSWKVPQGLSPSPADSAAADRGDARIWFNFARDALLLLGELEPLDRWGFSSPMVYFLRREDTRRVRHVACALEELRLGGSGSSDGGGGGAFSSPAVSEEHVFGCLFHVVDRFPGAKRLLISCTPWDTDGTRRNLVLPAHDNVVQKLWSAWINGTSVATSSLSDTQILMLLHQVAGQHALVHMHTYPQCARNGRRNHG</sequence>